<gene>
    <name evidence="7" type="primary">Contig5968.g6392</name>
    <name evidence="7" type="ORF">STYLEM_9443</name>
</gene>
<name>A0A078AE20_STYLE</name>
<keyword evidence="1" id="KW-0808">Transferase</keyword>
<evidence type="ECO:0000256" key="4">
    <source>
        <dbReference type="ARBA" id="ARBA00022840"/>
    </source>
</evidence>
<dbReference type="InterPro" id="IPR011009">
    <property type="entry name" value="Kinase-like_dom_sf"/>
</dbReference>
<evidence type="ECO:0000256" key="3">
    <source>
        <dbReference type="ARBA" id="ARBA00022777"/>
    </source>
</evidence>
<keyword evidence="2" id="KW-0547">Nucleotide-binding</keyword>
<dbReference type="GO" id="GO:0010506">
    <property type="term" value="P:regulation of autophagy"/>
    <property type="evidence" value="ECO:0007669"/>
    <property type="project" value="InterPro"/>
</dbReference>
<feature type="compositionally biased region" description="Polar residues" evidence="5">
    <location>
        <begin position="443"/>
        <end position="453"/>
    </location>
</feature>
<dbReference type="InterPro" id="IPR045269">
    <property type="entry name" value="Atg1-like"/>
</dbReference>
<evidence type="ECO:0000256" key="1">
    <source>
        <dbReference type="ARBA" id="ARBA00022679"/>
    </source>
</evidence>
<accession>A0A078AE20</accession>
<keyword evidence="8" id="KW-1185">Reference proteome</keyword>
<organism evidence="7 8">
    <name type="scientific">Stylonychia lemnae</name>
    <name type="common">Ciliate</name>
    <dbReference type="NCBI Taxonomy" id="5949"/>
    <lineage>
        <taxon>Eukaryota</taxon>
        <taxon>Sar</taxon>
        <taxon>Alveolata</taxon>
        <taxon>Ciliophora</taxon>
        <taxon>Intramacronucleata</taxon>
        <taxon>Spirotrichea</taxon>
        <taxon>Stichotrichia</taxon>
        <taxon>Sporadotrichida</taxon>
        <taxon>Oxytrichidae</taxon>
        <taxon>Stylonychinae</taxon>
        <taxon>Stylonychia</taxon>
    </lineage>
</organism>
<dbReference type="GO" id="GO:0004674">
    <property type="term" value="F:protein serine/threonine kinase activity"/>
    <property type="evidence" value="ECO:0007669"/>
    <property type="project" value="InterPro"/>
</dbReference>
<dbReference type="GO" id="GO:0000407">
    <property type="term" value="C:phagophore assembly site"/>
    <property type="evidence" value="ECO:0007669"/>
    <property type="project" value="TreeGrafter"/>
</dbReference>
<dbReference type="EMBL" id="CCKQ01008976">
    <property type="protein sequence ID" value="CDW80445.1"/>
    <property type="molecule type" value="Genomic_DNA"/>
</dbReference>
<keyword evidence="3 7" id="KW-0418">Kinase</keyword>
<dbReference type="InterPro" id="IPR008271">
    <property type="entry name" value="Ser/Thr_kinase_AS"/>
</dbReference>
<protein>
    <submittedName>
        <fullName evidence="7">Protein kinase domain containing protein</fullName>
    </submittedName>
</protein>
<feature type="compositionally biased region" description="Low complexity" evidence="5">
    <location>
        <begin position="518"/>
        <end position="532"/>
    </location>
</feature>
<dbReference type="Gene3D" id="1.10.510.10">
    <property type="entry name" value="Transferase(Phosphotransferase) domain 1"/>
    <property type="match status" value="1"/>
</dbReference>
<dbReference type="GO" id="GO:0000045">
    <property type="term" value="P:autophagosome assembly"/>
    <property type="evidence" value="ECO:0007669"/>
    <property type="project" value="TreeGrafter"/>
</dbReference>
<reference evidence="7 8" key="1">
    <citation type="submission" date="2014-06" db="EMBL/GenBank/DDBJ databases">
        <authorList>
            <person name="Swart Estienne"/>
        </authorList>
    </citation>
    <scope>NUCLEOTIDE SEQUENCE [LARGE SCALE GENOMIC DNA]</scope>
    <source>
        <strain evidence="7 8">130c</strain>
    </source>
</reference>
<feature type="compositionally biased region" description="Polar residues" evidence="5">
    <location>
        <begin position="471"/>
        <end position="488"/>
    </location>
</feature>
<dbReference type="PANTHER" id="PTHR24348">
    <property type="entry name" value="SERINE/THREONINE-PROTEIN KINASE UNC-51-RELATED"/>
    <property type="match status" value="1"/>
</dbReference>
<dbReference type="InterPro" id="IPR000719">
    <property type="entry name" value="Prot_kinase_dom"/>
</dbReference>
<feature type="compositionally biased region" description="Basic and acidic residues" evidence="5">
    <location>
        <begin position="314"/>
        <end position="331"/>
    </location>
</feature>
<evidence type="ECO:0000256" key="2">
    <source>
        <dbReference type="ARBA" id="ARBA00022741"/>
    </source>
</evidence>
<feature type="region of interest" description="Disordered" evidence="5">
    <location>
        <begin position="310"/>
        <end position="340"/>
    </location>
</feature>
<dbReference type="GO" id="GO:0005776">
    <property type="term" value="C:autophagosome"/>
    <property type="evidence" value="ECO:0007669"/>
    <property type="project" value="TreeGrafter"/>
</dbReference>
<proteinExistence type="predicted"/>
<evidence type="ECO:0000256" key="5">
    <source>
        <dbReference type="SAM" id="MobiDB-lite"/>
    </source>
</evidence>
<dbReference type="SMART" id="SM00220">
    <property type="entry name" value="S_TKc"/>
    <property type="match status" value="1"/>
</dbReference>
<dbReference type="PROSITE" id="PS00108">
    <property type="entry name" value="PROTEIN_KINASE_ST"/>
    <property type="match status" value="1"/>
</dbReference>
<dbReference type="PANTHER" id="PTHR24348:SF22">
    <property type="entry name" value="NON-SPECIFIC SERINE_THREONINE PROTEIN KINASE"/>
    <property type="match status" value="1"/>
</dbReference>
<keyword evidence="4" id="KW-0067">ATP-binding</keyword>
<evidence type="ECO:0000313" key="7">
    <source>
        <dbReference type="EMBL" id="CDW80445.1"/>
    </source>
</evidence>
<dbReference type="InParanoid" id="A0A078AE20"/>
<feature type="compositionally biased region" description="Basic and acidic residues" evidence="5">
    <location>
        <begin position="489"/>
        <end position="514"/>
    </location>
</feature>
<dbReference type="OrthoDB" id="10615196at2759"/>
<feature type="compositionally biased region" description="Acidic residues" evidence="5">
    <location>
        <begin position="454"/>
        <end position="464"/>
    </location>
</feature>
<dbReference type="AlphaFoldDB" id="A0A078AE20"/>
<dbReference type="GO" id="GO:0016020">
    <property type="term" value="C:membrane"/>
    <property type="evidence" value="ECO:0007669"/>
    <property type="project" value="TreeGrafter"/>
</dbReference>
<sequence>MLDRMRSKSQFYLVLEYCNGGDLSSFVQIVGKLPEDICRLIIMQIIEGMMHLHSLHVLHRDLKLANVLLHFPDMEGREDMINNDWLRKVDLKATNFQIKIADLGFSKIQQDPDDLSVTYCGTPINMAPEVLNRGVYNYKADVWSLGTILFELLTGKSPFKAAQNKEELKKCHRNVVISNPKDLLFSKECLRFINLCLTYNQYKRPSWRELLDHNFIRLPKQQQSDKMFSLDQILPIENLMHKHMKIKEIKNASDTIPVNSNPFFDQQEENINEIINDQKTDYKHLKYSSAHKNPFNDHMKSQQNYPIDQTIGKSRLDSKSIDSQELQKIKDEDDDEWNVDVSSEELDKGILSKQSKNKGKKRKIDLFLSCRNIVIKSASQINENYQGSSSDSFQNNQALSPQGFYSKNFLSNESQQNSANQPIKQHPQKGNRYSFFQKNQDQNQFSVQQNDSGSESELENDVNQDEGSLKMPSQFNKFSTTESPFSVKSSDHAIKDSNIEESHRLDSNQSEKKSYKMSTSKAQSSQSLSFSRQQKEDFSQNYLKRKKSFAYRKSKFYYLSIQNSCKSLDEITENNSNQYNVNIRDDSVEE</sequence>
<dbReference type="Pfam" id="PF00069">
    <property type="entry name" value="Pkinase"/>
    <property type="match status" value="1"/>
</dbReference>
<feature type="region of interest" description="Disordered" evidence="5">
    <location>
        <begin position="443"/>
        <end position="534"/>
    </location>
</feature>
<dbReference type="Proteomes" id="UP000039865">
    <property type="component" value="Unassembled WGS sequence"/>
</dbReference>
<dbReference type="GO" id="GO:0005829">
    <property type="term" value="C:cytosol"/>
    <property type="evidence" value="ECO:0007669"/>
    <property type="project" value="TreeGrafter"/>
</dbReference>
<dbReference type="PROSITE" id="PS50011">
    <property type="entry name" value="PROTEIN_KINASE_DOM"/>
    <property type="match status" value="1"/>
</dbReference>
<dbReference type="SUPFAM" id="SSF56112">
    <property type="entry name" value="Protein kinase-like (PK-like)"/>
    <property type="match status" value="1"/>
</dbReference>
<dbReference type="GO" id="GO:0005524">
    <property type="term" value="F:ATP binding"/>
    <property type="evidence" value="ECO:0007669"/>
    <property type="project" value="UniProtKB-KW"/>
</dbReference>
<feature type="domain" description="Protein kinase" evidence="6">
    <location>
        <begin position="1"/>
        <end position="216"/>
    </location>
</feature>
<evidence type="ECO:0000313" key="8">
    <source>
        <dbReference type="Proteomes" id="UP000039865"/>
    </source>
</evidence>
<evidence type="ECO:0000259" key="6">
    <source>
        <dbReference type="PROSITE" id="PS50011"/>
    </source>
</evidence>